<organism evidence="3 4">
    <name type="scientific">Lacimicrobium alkaliphilum</name>
    <dbReference type="NCBI Taxonomy" id="1526571"/>
    <lineage>
        <taxon>Bacteria</taxon>
        <taxon>Pseudomonadati</taxon>
        <taxon>Pseudomonadota</taxon>
        <taxon>Gammaproteobacteria</taxon>
        <taxon>Alteromonadales</taxon>
        <taxon>Alteromonadaceae</taxon>
        <taxon>Lacimicrobium</taxon>
    </lineage>
</organism>
<dbReference type="RefSeq" id="WP_062480553.1">
    <property type="nucleotide sequence ID" value="NZ_CP013650.1"/>
</dbReference>
<dbReference type="Gene3D" id="2.60.40.420">
    <property type="entry name" value="Cupredoxins - blue copper proteins"/>
    <property type="match status" value="1"/>
</dbReference>
<dbReference type="KEGG" id="lal:AT746_11800"/>
<reference evidence="3 4" key="1">
    <citation type="submission" date="2015-12" db="EMBL/GenBank/DDBJ databases">
        <title>Complete genome of Lacimicrobium alkaliphilum KCTC 32984.</title>
        <authorList>
            <person name="Kim S.-G."/>
            <person name="Lee Y.-J."/>
        </authorList>
    </citation>
    <scope>NUCLEOTIDE SEQUENCE [LARGE SCALE GENOMIC DNA]</scope>
    <source>
        <strain evidence="3 4">YelD216</strain>
    </source>
</reference>
<dbReference type="SUPFAM" id="SSF49503">
    <property type="entry name" value="Cupredoxins"/>
    <property type="match status" value="1"/>
</dbReference>
<dbReference type="Pfam" id="PF13473">
    <property type="entry name" value="Cupredoxin_1"/>
    <property type="match status" value="1"/>
</dbReference>
<evidence type="ECO:0000256" key="1">
    <source>
        <dbReference type="SAM" id="SignalP"/>
    </source>
</evidence>
<dbReference type="STRING" id="1526571.AT746_11800"/>
<name>A0A0U2JJ55_9ALTE</name>
<feature type="domain" description="EfeO-type cupredoxin-like" evidence="2">
    <location>
        <begin position="10"/>
        <end position="111"/>
    </location>
</feature>
<dbReference type="AlphaFoldDB" id="A0A0U2JJ55"/>
<protein>
    <recommendedName>
        <fullName evidence="2">EfeO-type cupredoxin-like domain-containing protein</fullName>
    </recommendedName>
</protein>
<dbReference type="InterPro" id="IPR008972">
    <property type="entry name" value="Cupredoxin"/>
</dbReference>
<evidence type="ECO:0000313" key="4">
    <source>
        <dbReference type="Proteomes" id="UP000068447"/>
    </source>
</evidence>
<dbReference type="OrthoDB" id="5958460at2"/>
<feature type="signal peptide" evidence="1">
    <location>
        <begin position="1"/>
        <end position="25"/>
    </location>
</feature>
<sequence>MINRLRRLLLIFTAILSLTASLAVSAELPEFELILRQHLFYPQRLEVPAGQKFRLIIHNQDDAPEEFDSFDLNREKVLFPGRRTIIYIGPLEPGIYSFFGEFHPNQAKGQVHAVSTGDADAD</sequence>
<feature type="chain" id="PRO_5006830812" description="EfeO-type cupredoxin-like domain-containing protein" evidence="1">
    <location>
        <begin position="26"/>
        <end position="122"/>
    </location>
</feature>
<accession>A0A0U2JJ55</accession>
<evidence type="ECO:0000259" key="2">
    <source>
        <dbReference type="Pfam" id="PF13473"/>
    </source>
</evidence>
<keyword evidence="4" id="KW-1185">Reference proteome</keyword>
<dbReference type="InterPro" id="IPR028096">
    <property type="entry name" value="EfeO_Cupredoxin"/>
</dbReference>
<dbReference type="EMBL" id="CP013650">
    <property type="protein sequence ID" value="ALS98886.1"/>
    <property type="molecule type" value="Genomic_DNA"/>
</dbReference>
<proteinExistence type="predicted"/>
<evidence type="ECO:0000313" key="3">
    <source>
        <dbReference type="EMBL" id="ALS98886.1"/>
    </source>
</evidence>
<dbReference type="Proteomes" id="UP000068447">
    <property type="component" value="Chromosome"/>
</dbReference>
<gene>
    <name evidence="3" type="ORF">AT746_11800</name>
</gene>
<keyword evidence="1" id="KW-0732">Signal</keyword>